<gene>
    <name evidence="8" type="primary">tpiA</name>
    <name evidence="10" type="ORF">FHR94_003069</name>
</gene>
<evidence type="ECO:0000256" key="1">
    <source>
        <dbReference type="ARBA" id="ARBA00004680"/>
    </source>
</evidence>
<dbReference type="PROSITE" id="PS51440">
    <property type="entry name" value="TIM_2"/>
    <property type="match status" value="1"/>
</dbReference>
<dbReference type="GO" id="GO:0019563">
    <property type="term" value="P:glycerol catabolic process"/>
    <property type="evidence" value="ECO:0007669"/>
    <property type="project" value="TreeGrafter"/>
</dbReference>
<name>A0A839VCF1_9GAMM</name>
<evidence type="ECO:0000313" key="11">
    <source>
        <dbReference type="Proteomes" id="UP000547614"/>
    </source>
</evidence>
<dbReference type="HAMAP" id="MF_00147_B">
    <property type="entry name" value="TIM_B"/>
    <property type="match status" value="1"/>
</dbReference>
<dbReference type="UniPathway" id="UPA00138"/>
<dbReference type="CDD" id="cd00311">
    <property type="entry name" value="TIM"/>
    <property type="match status" value="1"/>
</dbReference>
<dbReference type="RefSeq" id="WP_183326810.1">
    <property type="nucleotide sequence ID" value="NZ_JACHXP010000017.1"/>
</dbReference>
<dbReference type="GO" id="GO:0005829">
    <property type="term" value="C:cytosol"/>
    <property type="evidence" value="ECO:0007669"/>
    <property type="project" value="TreeGrafter"/>
</dbReference>
<dbReference type="EMBL" id="JACHXP010000017">
    <property type="protein sequence ID" value="MBB3191798.1"/>
    <property type="molecule type" value="Genomic_DNA"/>
</dbReference>
<evidence type="ECO:0000256" key="2">
    <source>
        <dbReference type="ARBA" id="ARBA00004939"/>
    </source>
</evidence>
<evidence type="ECO:0000256" key="3">
    <source>
        <dbReference type="ARBA" id="ARBA00007422"/>
    </source>
</evidence>
<dbReference type="GO" id="GO:0006096">
    <property type="term" value="P:glycolytic process"/>
    <property type="evidence" value="ECO:0007669"/>
    <property type="project" value="UniProtKB-UniRule"/>
</dbReference>
<dbReference type="Gene3D" id="3.20.20.70">
    <property type="entry name" value="Aldolase class I"/>
    <property type="match status" value="1"/>
</dbReference>
<dbReference type="Pfam" id="PF00121">
    <property type="entry name" value="TIM"/>
    <property type="match status" value="1"/>
</dbReference>
<proteinExistence type="inferred from homology"/>
<protein>
    <recommendedName>
        <fullName evidence="8 9">Triosephosphate isomerase</fullName>
        <shortName evidence="8">TIM</shortName>
        <shortName evidence="8">TPI</shortName>
        <ecNumber evidence="8 9">5.3.1.1</ecNumber>
    </recommendedName>
    <alternativeName>
        <fullName evidence="8">Triose-phosphate isomerase</fullName>
    </alternativeName>
</protein>
<evidence type="ECO:0000256" key="7">
    <source>
        <dbReference type="ARBA" id="ARBA00023235"/>
    </source>
</evidence>
<evidence type="ECO:0000256" key="4">
    <source>
        <dbReference type="ARBA" id="ARBA00022432"/>
    </source>
</evidence>
<keyword evidence="7 8" id="KW-0413">Isomerase</keyword>
<comment type="pathway">
    <text evidence="2">Carbohydrate metabolism; erythritol degradation.</text>
</comment>
<evidence type="ECO:0000313" key="10">
    <source>
        <dbReference type="EMBL" id="MBB3191798.1"/>
    </source>
</evidence>
<comment type="pathway">
    <text evidence="8 9">Carbohydrate biosynthesis; gluconeogenesis.</text>
</comment>
<keyword evidence="11" id="KW-1185">Reference proteome</keyword>
<comment type="caution">
    <text evidence="10">The sequence shown here is derived from an EMBL/GenBank/DDBJ whole genome shotgun (WGS) entry which is preliminary data.</text>
</comment>
<comment type="subunit">
    <text evidence="8 9">Homodimer.</text>
</comment>
<comment type="catalytic activity">
    <reaction evidence="8 9">
        <text>D-glyceraldehyde 3-phosphate = dihydroxyacetone phosphate</text>
        <dbReference type="Rhea" id="RHEA:18585"/>
        <dbReference type="ChEBI" id="CHEBI:57642"/>
        <dbReference type="ChEBI" id="CHEBI:59776"/>
        <dbReference type="EC" id="5.3.1.1"/>
    </reaction>
</comment>
<dbReference type="AlphaFoldDB" id="A0A839VCF1"/>
<feature type="binding site" evidence="8">
    <location>
        <position position="174"/>
    </location>
    <ligand>
        <name>substrate</name>
    </ligand>
</feature>
<feature type="binding site" evidence="8">
    <location>
        <position position="213"/>
    </location>
    <ligand>
        <name>substrate</name>
    </ligand>
</feature>
<dbReference type="PANTHER" id="PTHR21139:SF42">
    <property type="entry name" value="TRIOSEPHOSPHATE ISOMERASE"/>
    <property type="match status" value="1"/>
</dbReference>
<evidence type="ECO:0000256" key="6">
    <source>
        <dbReference type="ARBA" id="ARBA00023152"/>
    </source>
</evidence>
<dbReference type="InterPro" id="IPR022896">
    <property type="entry name" value="TrioseP_Isoase_bac/euk"/>
</dbReference>
<dbReference type="GO" id="GO:0004807">
    <property type="term" value="F:triose-phosphate isomerase activity"/>
    <property type="evidence" value="ECO:0007669"/>
    <property type="project" value="UniProtKB-UniRule"/>
</dbReference>
<keyword evidence="5 8" id="KW-0963">Cytoplasm</keyword>
<dbReference type="InterPro" id="IPR013785">
    <property type="entry name" value="Aldolase_TIM"/>
</dbReference>
<dbReference type="FunFam" id="3.20.20.70:FF:000016">
    <property type="entry name" value="Triosephosphate isomerase"/>
    <property type="match status" value="1"/>
</dbReference>
<feature type="binding site" evidence="8">
    <location>
        <begin position="9"/>
        <end position="11"/>
    </location>
    <ligand>
        <name>substrate</name>
    </ligand>
</feature>
<reference evidence="10 11" key="1">
    <citation type="submission" date="2020-08" db="EMBL/GenBank/DDBJ databases">
        <title>Genomic Encyclopedia of Type Strains, Phase III (KMG-III): the genomes of soil and plant-associated and newly described type strains.</title>
        <authorList>
            <person name="Whitman W."/>
        </authorList>
    </citation>
    <scope>NUCLEOTIDE SEQUENCE [LARGE SCALE GENOMIC DNA]</scope>
    <source>
        <strain evidence="10 11">CECT 7282</strain>
    </source>
</reference>
<dbReference type="InterPro" id="IPR000652">
    <property type="entry name" value="Triosephosphate_isomerase"/>
</dbReference>
<evidence type="ECO:0000256" key="8">
    <source>
        <dbReference type="HAMAP-Rule" id="MF_00147"/>
    </source>
</evidence>
<comment type="function">
    <text evidence="8">Involved in the gluconeogenesis. Catalyzes stereospecifically the conversion of dihydroxyacetone phosphate (DHAP) to D-glyceraldehyde-3-phosphate (G3P).</text>
</comment>
<organism evidence="10 11">
    <name type="scientific">Halomonas cerina</name>
    <dbReference type="NCBI Taxonomy" id="447424"/>
    <lineage>
        <taxon>Bacteria</taxon>
        <taxon>Pseudomonadati</taxon>
        <taxon>Pseudomonadota</taxon>
        <taxon>Gammaproteobacteria</taxon>
        <taxon>Oceanospirillales</taxon>
        <taxon>Halomonadaceae</taxon>
        <taxon>Halomonas</taxon>
    </lineage>
</organism>
<dbReference type="EC" id="5.3.1.1" evidence="8 9"/>
<dbReference type="SUPFAM" id="SSF51351">
    <property type="entry name" value="Triosephosphate isomerase (TIM)"/>
    <property type="match status" value="1"/>
</dbReference>
<keyword evidence="4 8" id="KW-0312">Gluconeogenesis</keyword>
<evidence type="ECO:0000256" key="9">
    <source>
        <dbReference type="RuleBase" id="RU363013"/>
    </source>
</evidence>
<dbReference type="Proteomes" id="UP000547614">
    <property type="component" value="Unassembled WGS sequence"/>
</dbReference>
<comment type="subcellular location">
    <subcellularLocation>
        <location evidence="8 9">Cytoplasm</location>
    </subcellularLocation>
</comment>
<dbReference type="GO" id="GO:0006094">
    <property type="term" value="P:gluconeogenesis"/>
    <property type="evidence" value="ECO:0007669"/>
    <property type="project" value="UniProtKB-UniRule"/>
</dbReference>
<dbReference type="PROSITE" id="PS00171">
    <property type="entry name" value="TIM_1"/>
    <property type="match status" value="1"/>
</dbReference>
<dbReference type="UniPathway" id="UPA00109">
    <property type="reaction ID" value="UER00189"/>
</dbReference>
<keyword evidence="6 8" id="KW-0324">Glycolysis</keyword>
<feature type="binding site" evidence="8">
    <location>
        <begin position="234"/>
        <end position="235"/>
    </location>
    <ligand>
        <name>substrate</name>
    </ligand>
</feature>
<feature type="active site" description="Proton acceptor" evidence="8">
    <location>
        <position position="168"/>
    </location>
</feature>
<dbReference type="PANTHER" id="PTHR21139">
    <property type="entry name" value="TRIOSEPHOSPHATE ISOMERASE"/>
    <property type="match status" value="1"/>
</dbReference>
<dbReference type="NCBIfam" id="TIGR00419">
    <property type="entry name" value="tim"/>
    <property type="match status" value="1"/>
</dbReference>
<sequence length="251" mass="26603">MRTPLIAGNWKMNGSLALVERFGEAFSQPEVRLPDGIDIALMVPAPYLEAARRAFSAGPLAFGGQTLHHERHGAFTGEISGAMLAEFGATYVLVGHSERRTLFGEDDAAVCARVKAALTERLTPVLCLGETLEERDAGRTEAVVLGQLEAVFDALSPEERDRLVIAYEPVWAIGTGRTATPEQAQAVHAALRARLADYDAGLAEGMRLLYGGSMKAANAAELLAQPDIDGGLIGGASLQVDDFLVICQSAG</sequence>
<evidence type="ECO:0000256" key="5">
    <source>
        <dbReference type="ARBA" id="ARBA00022490"/>
    </source>
</evidence>
<dbReference type="InterPro" id="IPR035990">
    <property type="entry name" value="TIM_sf"/>
</dbReference>
<feature type="active site" description="Electrophile" evidence="8">
    <location>
        <position position="96"/>
    </location>
</feature>
<comment type="pathway">
    <text evidence="1 8 9">Carbohydrate degradation; glycolysis; D-glyceraldehyde 3-phosphate from glycerone phosphate: step 1/1.</text>
</comment>
<dbReference type="GO" id="GO:0046166">
    <property type="term" value="P:glyceraldehyde-3-phosphate biosynthetic process"/>
    <property type="evidence" value="ECO:0007669"/>
    <property type="project" value="TreeGrafter"/>
</dbReference>
<dbReference type="InterPro" id="IPR020861">
    <property type="entry name" value="Triosephosphate_isomerase_AS"/>
</dbReference>
<comment type="similarity">
    <text evidence="3 8 9">Belongs to the triosephosphate isomerase family.</text>
</comment>
<accession>A0A839VCF1</accession>